<protein>
    <submittedName>
        <fullName evidence="1">Uncharacterized protein</fullName>
    </submittedName>
</protein>
<reference evidence="1" key="1">
    <citation type="submission" date="2014-05" db="EMBL/GenBank/DDBJ databases">
        <authorList>
            <person name="Chronopoulou M."/>
        </authorList>
    </citation>
    <scope>NUCLEOTIDE SEQUENCE</scope>
    <source>
        <tissue evidence="1">Whole organism</tissue>
    </source>
</reference>
<dbReference type="EMBL" id="HACA01031974">
    <property type="protein sequence ID" value="CDW49335.1"/>
    <property type="molecule type" value="Transcribed_RNA"/>
</dbReference>
<sequence length="39" mass="4570">MSLNKTSDQLVQKTKQPLNKIPDNPIYLPKILLHFQLHD</sequence>
<accession>A0A0K2VG32</accession>
<organism evidence="1">
    <name type="scientific">Lepeophtheirus salmonis</name>
    <name type="common">Salmon louse</name>
    <name type="synonym">Caligus salmonis</name>
    <dbReference type="NCBI Taxonomy" id="72036"/>
    <lineage>
        <taxon>Eukaryota</taxon>
        <taxon>Metazoa</taxon>
        <taxon>Ecdysozoa</taxon>
        <taxon>Arthropoda</taxon>
        <taxon>Crustacea</taxon>
        <taxon>Multicrustacea</taxon>
        <taxon>Hexanauplia</taxon>
        <taxon>Copepoda</taxon>
        <taxon>Siphonostomatoida</taxon>
        <taxon>Caligidae</taxon>
        <taxon>Lepeophtheirus</taxon>
    </lineage>
</organism>
<dbReference type="AlphaFoldDB" id="A0A0K2VG32"/>
<name>A0A0K2VG32_LEPSM</name>
<evidence type="ECO:0000313" key="1">
    <source>
        <dbReference type="EMBL" id="CDW49335.1"/>
    </source>
</evidence>
<proteinExistence type="predicted"/>